<evidence type="ECO:0000313" key="4">
    <source>
        <dbReference type="Proteomes" id="UP000244893"/>
    </source>
</evidence>
<evidence type="ECO:0000256" key="1">
    <source>
        <dbReference type="SAM" id="Phobius"/>
    </source>
</evidence>
<proteinExistence type="predicted"/>
<dbReference type="AlphaFoldDB" id="A0A2V1HLZ8"/>
<sequence length="117" mass="12018">MAPAFPHRFDSGAAAAPLRITRRGRIVLTTLITVPAALLIGSFALSSAPATASLESGADDFAYVTVADGESLWAVAERVAPQADPRDVIADIERLNGLEASAVSPGQSLAIPAAYSN</sequence>
<name>A0A2V1HLZ8_9MICO</name>
<evidence type="ECO:0000259" key="2">
    <source>
        <dbReference type="PROSITE" id="PS51782"/>
    </source>
</evidence>
<dbReference type="PROSITE" id="PS51782">
    <property type="entry name" value="LYSM"/>
    <property type="match status" value="1"/>
</dbReference>
<reference evidence="3 4" key="1">
    <citation type="submission" date="2018-05" db="EMBL/GenBank/DDBJ databases">
        <title>Amnibacterium sp. M8JJ-5, whole genome shotgun sequence.</title>
        <authorList>
            <person name="Tuo L."/>
        </authorList>
    </citation>
    <scope>NUCLEOTIDE SEQUENCE [LARGE SCALE GENOMIC DNA]</scope>
    <source>
        <strain evidence="3 4">M8JJ-5</strain>
    </source>
</reference>
<dbReference type="SMART" id="SM00257">
    <property type="entry name" value="LysM"/>
    <property type="match status" value="1"/>
</dbReference>
<dbReference type="Gene3D" id="3.10.350.10">
    <property type="entry name" value="LysM domain"/>
    <property type="match status" value="1"/>
</dbReference>
<dbReference type="InterPro" id="IPR018392">
    <property type="entry name" value="LysM"/>
</dbReference>
<comment type="caution">
    <text evidence="3">The sequence shown here is derived from an EMBL/GenBank/DDBJ whole genome shotgun (WGS) entry which is preliminary data.</text>
</comment>
<keyword evidence="1" id="KW-0812">Transmembrane</keyword>
<dbReference type="Proteomes" id="UP000244893">
    <property type="component" value="Unassembled WGS sequence"/>
</dbReference>
<keyword evidence="1" id="KW-1133">Transmembrane helix</keyword>
<organism evidence="3 4">
    <name type="scientific">Amnibacterium flavum</name>
    <dbReference type="NCBI Taxonomy" id="2173173"/>
    <lineage>
        <taxon>Bacteria</taxon>
        <taxon>Bacillati</taxon>
        <taxon>Actinomycetota</taxon>
        <taxon>Actinomycetes</taxon>
        <taxon>Micrococcales</taxon>
        <taxon>Microbacteriaceae</taxon>
        <taxon>Amnibacterium</taxon>
    </lineage>
</organism>
<feature type="domain" description="LysM" evidence="2">
    <location>
        <begin position="62"/>
        <end position="111"/>
    </location>
</feature>
<dbReference type="InterPro" id="IPR036779">
    <property type="entry name" value="LysM_dom_sf"/>
</dbReference>
<accession>A0A2V1HLZ8</accession>
<protein>
    <recommendedName>
        <fullName evidence="2">LysM domain-containing protein</fullName>
    </recommendedName>
</protein>
<keyword evidence="4" id="KW-1185">Reference proteome</keyword>
<evidence type="ECO:0000313" key="3">
    <source>
        <dbReference type="EMBL" id="PVZ93643.1"/>
    </source>
</evidence>
<dbReference type="Pfam" id="PF01476">
    <property type="entry name" value="LysM"/>
    <property type="match status" value="1"/>
</dbReference>
<dbReference type="OrthoDB" id="5084290at2"/>
<dbReference type="EMBL" id="QEOP01000003">
    <property type="protein sequence ID" value="PVZ93643.1"/>
    <property type="molecule type" value="Genomic_DNA"/>
</dbReference>
<feature type="transmembrane region" description="Helical" evidence="1">
    <location>
        <begin position="26"/>
        <end position="45"/>
    </location>
</feature>
<gene>
    <name evidence="3" type="ORF">DDQ50_14415</name>
</gene>
<keyword evidence="1" id="KW-0472">Membrane</keyword>